<protein>
    <submittedName>
        <fullName evidence="2">Uncharacterized protein</fullName>
    </submittedName>
</protein>
<evidence type="ECO:0000256" key="1">
    <source>
        <dbReference type="SAM" id="Phobius"/>
    </source>
</evidence>
<organism evidence="2 3">
    <name type="scientific">Prevotella herbatica</name>
    <dbReference type="NCBI Taxonomy" id="2801997"/>
    <lineage>
        <taxon>Bacteria</taxon>
        <taxon>Pseudomonadati</taxon>
        <taxon>Bacteroidota</taxon>
        <taxon>Bacteroidia</taxon>
        <taxon>Bacteroidales</taxon>
        <taxon>Prevotellaceae</taxon>
        <taxon>Prevotella</taxon>
    </lineage>
</organism>
<feature type="transmembrane region" description="Helical" evidence="1">
    <location>
        <begin position="34"/>
        <end position="55"/>
    </location>
</feature>
<feature type="transmembrane region" description="Helical" evidence="1">
    <location>
        <begin position="99"/>
        <end position="121"/>
    </location>
</feature>
<dbReference type="EMBL" id="AP024484">
    <property type="protein sequence ID" value="BCS84857.1"/>
    <property type="molecule type" value="Genomic_DNA"/>
</dbReference>
<evidence type="ECO:0000313" key="2">
    <source>
        <dbReference type="EMBL" id="BCS84857.1"/>
    </source>
</evidence>
<dbReference type="Proteomes" id="UP001319045">
    <property type="component" value="Chromosome"/>
</dbReference>
<feature type="transmembrane region" description="Helical" evidence="1">
    <location>
        <begin position="177"/>
        <end position="198"/>
    </location>
</feature>
<name>A0ABM7NWT4_9BACT</name>
<keyword evidence="1" id="KW-1133">Transmembrane helix</keyword>
<dbReference type="RefSeq" id="WP_207155043.1">
    <property type="nucleotide sequence ID" value="NZ_AP024484.1"/>
</dbReference>
<feature type="transmembrane region" description="Helical" evidence="1">
    <location>
        <begin position="61"/>
        <end position="78"/>
    </location>
</feature>
<proteinExistence type="predicted"/>
<accession>A0ABM7NWT4</accession>
<gene>
    <name evidence="2" type="ORF">prwr041_07500</name>
</gene>
<feature type="transmembrane region" description="Helical" evidence="1">
    <location>
        <begin position="153"/>
        <end position="171"/>
    </location>
</feature>
<reference evidence="2 3" key="1">
    <citation type="journal article" date="2022" name="Int. J. Syst. Evol. Microbiol.">
        <title>Prevotella herbatica sp. nov., a plant polysaccharide-decomposing anaerobic bacterium isolated from a methanogenic reactor.</title>
        <authorList>
            <person name="Uek A."/>
            <person name="Tonouchi A."/>
            <person name="Kaku N."/>
            <person name="Ueki K."/>
        </authorList>
    </citation>
    <scope>NUCLEOTIDE SEQUENCE [LARGE SCALE GENOMIC DNA]</scope>
    <source>
        <strain evidence="2 3">WR041</strain>
    </source>
</reference>
<keyword evidence="1" id="KW-0812">Transmembrane</keyword>
<keyword evidence="3" id="KW-1185">Reference proteome</keyword>
<feature type="transmembrane region" description="Helical" evidence="1">
    <location>
        <begin position="127"/>
        <end position="146"/>
    </location>
</feature>
<sequence length="206" mass="24034">MEEKKINEKESLELISQMIQSTKEYMEIGSGNHFIYWGYFTAALSIVIYSVFQFTEWKSCGLLWLLMFVFWIFMEILNHRKHPTVMTYINKVIDHVWYAMGYMFIVTFAVILCISFIYGRYNALDLMMPLSAIYVGIGVTITGIIIQNKWIAYLPFVGIGLGLYMLTAIYLNIFPTISWHLIFGLSFIIMMVIPGHILKRKEKKAC</sequence>
<keyword evidence="1" id="KW-0472">Membrane</keyword>
<evidence type="ECO:0000313" key="3">
    <source>
        <dbReference type="Proteomes" id="UP001319045"/>
    </source>
</evidence>